<keyword evidence="4" id="KW-1185">Reference proteome</keyword>
<reference evidence="3" key="2">
    <citation type="journal article" date="2023" name="Commun. Biol.">
        <title>Intrasexual cuticular hydrocarbon dimorphism in a wasp sheds light on hydrocarbon biosynthesis genes in Hymenoptera.</title>
        <authorList>
            <person name="Moris V.C."/>
            <person name="Podsiadlowski L."/>
            <person name="Martin S."/>
            <person name="Oeyen J.P."/>
            <person name="Donath A."/>
            <person name="Petersen M."/>
            <person name="Wilbrandt J."/>
            <person name="Misof B."/>
            <person name="Liedtke D."/>
            <person name="Thamm M."/>
            <person name="Scheiner R."/>
            <person name="Schmitt T."/>
            <person name="Niehuis O."/>
        </authorList>
    </citation>
    <scope>NUCLEOTIDE SEQUENCE</scope>
    <source>
        <strain evidence="3">GBR_01_08_01A</strain>
    </source>
</reference>
<organism evidence="3 4">
    <name type="scientific">Odynerus spinipes</name>
    <dbReference type="NCBI Taxonomy" id="1348599"/>
    <lineage>
        <taxon>Eukaryota</taxon>
        <taxon>Metazoa</taxon>
        <taxon>Ecdysozoa</taxon>
        <taxon>Arthropoda</taxon>
        <taxon>Hexapoda</taxon>
        <taxon>Insecta</taxon>
        <taxon>Pterygota</taxon>
        <taxon>Neoptera</taxon>
        <taxon>Endopterygota</taxon>
        <taxon>Hymenoptera</taxon>
        <taxon>Apocrita</taxon>
        <taxon>Aculeata</taxon>
        <taxon>Vespoidea</taxon>
        <taxon>Vespidae</taxon>
        <taxon>Eumeninae</taxon>
        <taxon>Odynerus</taxon>
    </lineage>
</organism>
<dbReference type="InterPro" id="IPR001995">
    <property type="entry name" value="Peptidase_A2_cat"/>
</dbReference>
<dbReference type="EMBL" id="JAIFRP010004517">
    <property type="protein sequence ID" value="KAK2575153.1"/>
    <property type="molecule type" value="Genomic_DNA"/>
</dbReference>
<evidence type="ECO:0000313" key="3">
    <source>
        <dbReference type="EMBL" id="KAK2575153.1"/>
    </source>
</evidence>
<dbReference type="PROSITE" id="PS50175">
    <property type="entry name" value="ASP_PROT_RETROV"/>
    <property type="match status" value="1"/>
</dbReference>
<dbReference type="PROSITE" id="PS00141">
    <property type="entry name" value="ASP_PROTEASE"/>
    <property type="match status" value="1"/>
</dbReference>
<evidence type="ECO:0000313" key="4">
    <source>
        <dbReference type="Proteomes" id="UP001258017"/>
    </source>
</evidence>
<dbReference type="InterPro" id="IPR021109">
    <property type="entry name" value="Peptidase_aspartic_dom_sf"/>
</dbReference>
<dbReference type="Proteomes" id="UP001258017">
    <property type="component" value="Unassembled WGS sequence"/>
</dbReference>
<dbReference type="SUPFAM" id="SSF50630">
    <property type="entry name" value="Acid proteases"/>
    <property type="match status" value="1"/>
</dbReference>
<reference evidence="3" key="1">
    <citation type="submission" date="2021-08" db="EMBL/GenBank/DDBJ databases">
        <authorList>
            <person name="Misof B."/>
            <person name="Oliver O."/>
            <person name="Podsiadlowski L."/>
            <person name="Donath A."/>
            <person name="Peters R."/>
            <person name="Mayer C."/>
            <person name="Rust J."/>
            <person name="Gunkel S."/>
            <person name="Lesny P."/>
            <person name="Martin S."/>
            <person name="Oeyen J.P."/>
            <person name="Petersen M."/>
            <person name="Panagiotis P."/>
            <person name="Wilbrandt J."/>
            <person name="Tanja T."/>
        </authorList>
    </citation>
    <scope>NUCLEOTIDE SEQUENCE</scope>
    <source>
        <strain evidence="3">GBR_01_08_01A</strain>
        <tissue evidence="3">Thorax + abdomen</tissue>
    </source>
</reference>
<comment type="caution">
    <text evidence="3">The sequence shown here is derived from an EMBL/GenBank/DDBJ whole genome shotgun (WGS) entry which is preliminary data.</text>
</comment>
<dbReference type="GO" id="GO:0004190">
    <property type="term" value="F:aspartic-type endopeptidase activity"/>
    <property type="evidence" value="ECO:0007669"/>
    <property type="project" value="InterPro"/>
</dbReference>
<evidence type="ECO:0000256" key="1">
    <source>
        <dbReference type="ARBA" id="ARBA00022801"/>
    </source>
</evidence>
<name>A0AAD9R974_9HYME</name>
<evidence type="ECO:0000259" key="2">
    <source>
        <dbReference type="PROSITE" id="PS50175"/>
    </source>
</evidence>
<protein>
    <recommendedName>
        <fullName evidence="2">Peptidase A2 domain-containing protein</fullName>
    </recommendedName>
</protein>
<dbReference type="AlphaFoldDB" id="A0AAD9R974"/>
<keyword evidence="1" id="KW-0378">Hydrolase</keyword>
<dbReference type="GO" id="GO:0006508">
    <property type="term" value="P:proteolysis"/>
    <property type="evidence" value="ECO:0007669"/>
    <property type="project" value="InterPro"/>
</dbReference>
<dbReference type="InterPro" id="IPR001969">
    <property type="entry name" value="Aspartic_peptidase_AS"/>
</dbReference>
<gene>
    <name evidence="3" type="ORF">KPH14_012672</name>
</gene>
<sequence>MVSDITTGTQFLIDTGAEVSVIPPSTRGQHRATSSFKLYAANGSAIDTYGDRLVTVNLGLRRPFTWRFIVAKCTPGTSKKTKVAYKGPYRVAKVLNNNRYVIQDIPGFNLTPKPYNSILSPDKLKPWIREVVPSDPT</sequence>
<accession>A0AAD9R974</accession>
<feature type="domain" description="Peptidase A2" evidence="2">
    <location>
        <begin position="9"/>
        <end position="23"/>
    </location>
</feature>
<proteinExistence type="predicted"/>